<evidence type="ECO:0000256" key="11">
    <source>
        <dbReference type="ARBA" id="ARBA00037847"/>
    </source>
</evidence>
<protein>
    <recommendedName>
        <fullName evidence="13">Reverse transcriptase Ty1/copia-type domain-containing protein</fullName>
    </recommendedName>
</protein>
<dbReference type="PANTHER" id="PTHR48062">
    <property type="entry name" value="RECEPTOR-LIKE PROTEIN 14"/>
    <property type="match status" value="1"/>
</dbReference>
<evidence type="ECO:0000259" key="13">
    <source>
        <dbReference type="Pfam" id="PF07727"/>
    </source>
</evidence>
<dbReference type="InterPro" id="IPR003591">
    <property type="entry name" value="Leu-rich_rpt_typical-subtyp"/>
</dbReference>
<comment type="similarity">
    <text evidence="2">Belongs to the RLP family.</text>
</comment>
<evidence type="ECO:0000256" key="5">
    <source>
        <dbReference type="ARBA" id="ARBA00022692"/>
    </source>
</evidence>
<evidence type="ECO:0000256" key="10">
    <source>
        <dbReference type="ARBA" id="ARBA00023180"/>
    </source>
</evidence>
<reference evidence="14" key="1">
    <citation type="submission" date="2018-02" db="EMBL/GenBank/DDBJ databases">
        <authorList>
            <person name="Cohen D.B."/>
            <person name="Kent A.D."/>
        </authorList>
    </citation>
    <scope>NUCLEOTIDE SEQUENCE</scope>
</reference>
<evidence type="ECO:0000256" key="7">
    <source>
        <dbReference type="ARBA" id="ARBA00022737"/>
    </source>
</evidence>
<dbReference type="EMBL" id="OIVN01002065">
    <property type="protein sequence ID" value="SPD00253.1"/>
    <property type="molecule type" value="Genomic_DNA"/>
</dbReference>
<dbReference type="PRINTS" id="PR00019">
    <property type="entry name" value="LEURICHRPT"/>
</dbReference>
<evidence type="ECO:0000256" key="1">
    <source>
        <dbReference type="ARBA" id="ARBA00004236"/>
    </source>
</evidence>
<dbReference type="InterPro" id="IPR001611">
    <property type="entry name" value="Leu-rich_rpt"/>
</dbReference>
<accession>A0A2N9GL69</accession>
<keyword evidence="10" id="KW-0325">Glycoprotein</keyword>
<evidence type="ECO:0000256" key="8">
    <source>
        <dbReference type="ARBA" id="ARBA00022989"/>
    </source>
</evidence>
<dbReference type="GO" id="GO:0016020">
    <property type="term" value="C:membrane"/>
    <property type="evidence" value="ECO:0007669"/>
    <property type="project" value="UniProtKB-SubCell"/>
</dbReference>
<dbReference type="Pfam" id="PF07727">
    <property type="entry name" value="RVT_2"/>
    <property type="match status" value="1"/>
</dbReference>
<keyword evidence="3" id="KW-1003">Cell membrane</keyword>
<dbReference type="Gene3D" id="3.80.10.10">
    <property type="entry name" value="Ribonuclease Inhibitor"/>
    <property type="match status" value="1"/>
</dbReference>
<dbReference type="Pfam" id="PF00560">
    <property type="entry name" value="LRR_1"/>
    <property type="match status" value="3"/>
</dbReference>
<evidence type="ECO:0000256" key="9">
    <source>
        <dbReference type="ARBA" id="ARBA00023136"/>
    </source>
</evidence>
<dbReference type="SUPFAM" id="SSF52058">
    <property type="entry name" value="L domain-like"/>
    <property type="match status" value="1"/>
</dbReference>
<feature type="region of interest" description="Disordered" evidence="12">
    <location>
        <begin position="358"/>
        <end position="437"/>
    </location>
</feature>
<keyword evidence="9" id="KW-0472">Membrane</keyword>
<dbReference type="InterPro" id="IPR051502">
    <property type="entry name" value="RLP_Defense_Trigger"/>
</dbReference>
<dbReference type="AlphaFoldDB" id="A0A2N9GL69"/>
<organism evidence="14">
    <name type="scientific">Fagus sylvatica</name>
    <name type="common">Beechnut</name>
    <dbReference type="NCBI Taxonomy" id="28930"/>
    <lineage>
        <taxon>Eukaryota</taxon>
        <taxon>Viridiplantae</taxon>
        <taxon>Streptophyta</taxon>
        <taxon>Embryophyta</taxon>
        <taxon>Tracheophyta</taxon>
        <taxon>Spermatophyta</taxon>
        <taxon>Magnoliopsida</taxon>
        <taxon>eudicotyledons</taxon>
        <taxon>Gunneridae</taxon>
        <taxon>Pentapetalae</taxon>
        <taxon>rosids</taxon>
        <taxon>fabids</taxon>
        <taxon>Fagales</taxon>
        <taxon>Fagaceae</taxon>
        <taxon>Fagus</taxon>
    </lineage>
</organism>
<evidence type="ECO:0000256" key="3">
    <source>
        <dbReference type="ARBA" id="ARBA00022475"/>
    </source>
</evidence>
<evidence type="ECO:0000256" key="4">
    <source>
        <dbReference type="ARBA" id="ARBA00022614"/>
    </source>
</evidence>
<evidence type="ECO:0000256" key="6">
    <source>
        <dbReference type="ARBA" id="ARBA00022729"/>
    </source>
</evidence>
<keyword evidence="5" id="KW-0812">Transmembrane</keyword>
<evidence type="ECO:0000313" key="14">
    <source>
        <dbReference type="EMBL" id="SPD00253.1"/>
    </source>
</evidence>
<keyword evidence="6" id="KW-0732">Signal</keyword>
<dbReference type="InterPro" id="IPR013103">
    <property type="entry name" value="RVT_2"/>
</dbReference>
<sequence length="626" mass="69024">MANFSSLEILDLSYNDFTGSISPYIGALSSLKALSLSYVGLNGTLPTQDLCALKKLEELDLAYNDFEGILPPCLNNLTSLRLLDISNNRFGGNVSSSVIASLTSLEYIDLSYNLFEGLFSFSLFANHSKLKVLVLSNCNLNKPTGNIPKFLFDQHELEVVAISHSTLPVVPLSVRSFLDISNNHMSGSTFYKGLILDMMSALDLSFNKLIGEIPPELGQLSSIHALNLSHNQLTGSIPKSFSNLTQLESLDLSHNNLSGEIPSVLVDLNFLAIFNVAYNNLSGKLPDFTAQFGTFGKSSYEGNPFLCGPPLESCTRIDESPPSPQKSSKATSVLYINPHWRQRCFNLIEDRATNHITSNASNLNTPTPYQGSEQVTVGNGQNLPIQSIVPSHDSSPSDPIPDAILLSTQTSEPTLLPNEPSSTTSDTSLTSNTTPNANQLNILNGVLPCKMNLLPYRNKAHGPLLFPPPNKNVVGCKWVYKLKHNSDGTIARYKAKLVAKGFHQQQGVDYDETFNPVIEPPTGYIDSTHPHYVYKLHKSIYGLKQAPRAWFESFTTQLLHLGFIASIADSSLFIYHHQQVIAYLLLYVDDIVLTSNSTYFLDNLIIQLRKVFDLKDLGTLHYFLGL</sequence>
<gene>
    <name evidence="14" type="ORF">FSB_LOCUS28135</name>
</gene>
<dbReference type="Pfam" id="PF13855">
    <property type="entry name" value="LRR_8"/>
    <property type="match status" value="1"/>
</dbReference>
<feature type="compositionally biased region" description="Polar residues" evidence="12">
    <location>
        <begin position="358"/>
        <end position="385"/>
    </location>
</feature>
<evidence type="ECO:0000256" key="2">
    <source>
        <dbReference type="ARBA" id="ARBA00009592"/>
    </source>
</evidence>
<comment type="subcellular location">
    <subcellularLocation>
        <location evidence="1">Cell membrane</location>
    </subcellularLocation>
    <subcellularLocation>
        <location evidence="11">Endomembrane system</location>
        <topology evidence="11">Single-pass membrane protein</topology>
    </subcellularLocation>
</comment>
<feature type="domain" description="Reverse transcriptase Ty1/copia-type" evidence="13">
    <location>
        <begin position="519"/>
        <end position="626"/>
    </location>
</feature>
<dbReference type="PROSITE" id="PS51450">
    <property type="entry name" value="LRR"/>
    <property type="match status" value="1"/>
</dbReference>
<keyword evidence="8" id="KW-1133">Transmembrane helix</keyword>
<dbReference type="SMART" id="SM00369">
    <property type="entry name" value="LRR_TYP"/>
    <property type="match status" value="6"/>
</dbReference>
<feature type="compositionally biased region" description="Low complexity" evidence="12">
    <location>
        <begin position="387"/>
        <end position="404"/>
    </location>
</feature>
<dbReference type="FunFam" id="3.80.10.10:FF:000383">
    <property type="entry name" value="Leucine-rich repeat receptor protein kinase EMS1"/>
    <property type="match status" value="1"/>
</dbReference>
<dbReference type="InterPro" id="IPR032675">
    <property type="entry name" value="LRR_dom_sf"/>
</dbReference>
<evidence type="ECO:0000256" key="12">
    <source>
        <dbReference type="SAM" id="MobiDB-lite"/>
    </source>
</evidence>
<dbReference type="PANTHER" id="PTHR48062:SF52">
    <property type="entry name" value="RECEPTOR-LIKE PROTEIN 8-RELATED"/>
    <property type="match status" value="1"/>
</dbReference>
<name>A0A2N9GL69_FAGSY</name>
<feature type="compositionally biased region" description="Low complexity" evidence="12">
    <location>
        <begin position="421"/>
        <end position="434"/>
    </location>
</feature>
<dbReference type="InterPro" id="IPR043502">
    <property type="entry name" value="DNA/RNA_pol_sf"/>
</dbReference>
<dbReference type="SUPFAM" id="SSF56672">
    <property type="entry name" value="DNA/RNA polymerases"/>
    <property type="match status" value="1"/>
</dbReference>
<dbReference type="FunFam" id="3.80.10.10:FF:000111">
    <property type="entry name" value="LRR receptor-like serine/threonine-protein kinase ERECTA"/>
    <property type="match status" value="1"/>
</dbReference>
<keyword evidence="4" id="KW-0433">Leucine-rich repeat</keyword>
<keyword evidence="7" id="KW-0677">Repeat</keyword>
<proteinExistence type="inferred from homology"/>